<gene>
    <name evidence="2" type="ORF">HaLaN_14477</name>
</gene>
<dbReference type="PANTHER" id="PTHR35509:SF4">
    <property type="entry name" value="DUF1995 DOMAIN-CONTAINING PROTEIN"/>
    <property type="match status" value="1"/>
</dbReference>
<dbReference type="Pfam" id="PF09353">
    <property type="entry name" value="DUF1995"/>
    <property type="match status" value="1"/>
</dbReference>
<accession>A0A699ZF71</accession>
<dbReference type="InterPro" id="IPR053021">
    <property type="entry name" value="Chloroplast_ADK"/>
</dbReference>
<name>A0A699ZF71_HAELA</name>
<proteinExistence type="predicted"/>
<keyword evidence="3" id="KW-1185">Reference proteome</keyword>
<organism evidence="2 3">
    <name type="scientific">Haematococcus lacustris</name>
    <name type="common">Green alga</name>
    <name type="synonym">Haematococcus pluvialis</name>
    <dbReference type="NCBI Taxonomy" id="44745"/>
    <lineage>
        <taxon>Eukaryota</taxon>
        <taxon>Viridiplantae</taxon>
        <taxon>Chlorophyta</taxon>
        <taxon>core chlorophytes</taxon>
        <taxon>Chlorophyceae</taxon>
        <taxon>CS clade</taxon>
        <taxon>Chlamydomonadales</taxon>
        <taxon>Haematococcaceae</taxon>
        <taxon>Haematococcus</taxon>
    </lineage>
</organism>
<dbReference type="Proteomes" id="UP000485058">
    <property type="component" value="Unassembled WGS sequence"/>
</dbReference>
<comment type="caution">
    <text evidence="2">The sequence shown here is derived from an EMBL/GenBank/DDBJ whole genome shotgun (WGS) entry which is preliminary data.</text>
</comment>
<evidence type="ECO:0000313" key="2">
    <source>
        <dbReference type="EMBL" id="GFH17776.1"/>
    </source>
</evidence>
<protein>
    <submittedName>
        <fullName evidence="2">DUF1995 domain-containing protein</fullName>
    </submittedName>
</protein>
<reference evidence="2 3" key="1">
    <citation type="submission" date="2020-02" db="EMBL/GenBank/DDBJ databases">
        <title>Draft genome sequence of Haematococcus lacustris strain NIES-144.</title>
        <authorList>
            <person name="Morimoto D."/>
            <person name="Nakagawa S."/>
            <person name="Yoshida T."/>
            <person name="Sawayama S."/>
        </authorList>
    </citation>
    <scope>NUCLEOTIDE SEQUENCE [LARGE SCALE GENOMIC DNA]</scope>
    <source>
        <strain evidence="2 3">NIES-144</strain>
    </source>
</reference>
<evidence type="ECO:0000259" key="1">
    <source>
        <dbReference type="Pfam" id="PF09353"/>
    </source>
</evidence>
<sequence>MHVHGSVGRTWAHPLRQTSVKFTSDRQTAIRSAAADARARTLPVPTRPSEQCVQATAAVEAAWKSGCARQRVELLLPLIGATDLDDWPGGVRQQFKAIQPLVEQMLRTLKQVEGLQGALVPELWDDGDAVACYRSANFAAVIFPTASTLDKLRQLAEGPTAPKLLIIINPQWESQGNLVSDFGIGPWRAQREAFVATFSTTYWLRQQRVYGDIVRVLHAHPGQWQVHRSSPTSNANECISTQAPNSGAMLLPGFLPHPTLTCPTAFGSALRHA</sequence>
<dbReference type="InterPro" id="IPR018962">
    <property type="entry name" value="DUF1995"/>
</dbReference>
<feature type="domain" description="DUF1995" evidence="1">
    <location>
        <begin position="45"/>
        <end position="242"/>
    </location>
</feature>
<dbReference type="PANTHER" id="PTHR35509">
    <property type="entry name" value="DOMAIN PROTEIN, PUTATIVE (DUF1995)-RELATED"/>
    <property type="match status" value="1"/>
</dbReference>
<dbReference type="EMBL" id="BLLF01001199">
    <property type="protein sequence ID" value="GFH17776.1"/>
    <property type="molecule type" value="Genomic_DNA"/>
</dbReference>
<evidence type="ECO:0000313" key="3">
    <source>
        <dbReference type="Proteomes" id="UP000485058"/>
    </source>
</evidence>
<dbReference type="AlphaFoldDB" id="A0A699ZF71"/>